<evidence type="ECO:0000313" key="2">
    <source>
        <dbReference type="Proteomes" id="UP000054928"/>
    </source>
</evidence>
<reference evidence="2" key="1">
    <citation type="submission" date="2014-09" db="EMBL/GenBank/DDBJ databases">
        <authorList>
            <person name="Sharma Rahul"/>
            <person name="Thines Marco"/>
        </authorList>
    </citation>
    <scope>NUCLEOTIDE SEQUENCE [LARGE SCALE GENOMIC DNA]</scope>
</reference>
<organism evidence="1 2">
    <name type="scientific">Plasmopara halstedii</name>
    <name type="common">Downy mildew of sunflower</name>
    <dbReference type="NCBI Taxonomy" id="4781"/>
    <lineage>
        <taxon>Eukaryota</taxon>
        <taxon>Sar</taxon>
        <taxon>Stramenopiles</taxon>
        <taxon>Oomycota</taxon>
        <taxon>Peronosporomycetes</taxon>
        <taxon>Peronosporales</taxon>
        <taxon>Peronosporaceae</taxon>
        <taxon>Plasmopara</taxon>
    </lineage>
</organism>
<dbReference type="RefSeq" id="XP_024583749.1">
    <property type="nucleotide sequence ID" value="XM_024718341.1"/>
</dbReference>
<proteinExistence type="predicted"/>
<dbReference type="Proteomes" id="UP000054928">
    <property type="component" value="Unassembled WGS sequence"/>
</dbReference>
<dbReference type="AlphaFoldDB" id="A0A0P1B245"/>
<accession>A0A0P1B245</accession>
<evidence type="ECO:0000313" key="1">
    <source>
        <dbReference type="EMBL" id="CEG47380.1"/>
    </source>
</evidence>
<name>A0A0P1B245_PLAHL</name>
<protein>
    <submittedName>
        <fullName evidence="1">Uncharacterized protein</fullName>
    </submittedName>
</protein>
<dbReference type="GeneID" id="36399315"/>
<keyword evidence="2" id="KW-1185">Reference proteome</keyword>
<sequence length="100" mass="11335">MGHRCLLAFVKYEARPERNQVENKIAYKKARFVAQTYILTRWLTKEATTSDEWHRVLQSTEALSIQSGSGTSLVPAKDKFSADGAERVDTLRITPSCKMT</sequence>
<dbReference type="EMBL" id="CCYD01002532">
    <property type="protein sequence ID" value="CEG47380.1"/>
    <property type="molecule type" value="Genomic_DNA"/>
</dbReference>